<accession>A0A9Q8P565</accession>
<evidence type="ECO:0000313" key="2">
    <source>
        <dbReference type="EMBL" id="UJO13442.1"/>
    </source>
</evidence>
<reference evidence="2" key="2">
    <citation type="journal article" date="2022" name="Microb. Genom.">
        <title>A chromosome-scale genome assembly of the tomato pathogen Cladosporium fulvum reveals a compartmentalized genome architecture and the presence of a dispensable chromosome.</title>
        <authorList>
            <person name="Zaccaron A.Z."/>
            <person name="Chen L.H."/>
            <person name="Samaras A."/>
            <person name="Stergiopoulos I."/>
        </authorList>
    </citation>
    <scope>NUCLEOTIDE SEQUENCE</scope>
    <source>
        <strain evidence="2">Race5_Kim</strain>
    </source>
</reference>
<dbReference type="GeneID" id="71983378"/>
<evidence type="ECO:0000313" key="3">
    <source>
        <dbReference type="Proteomes" id="UP000756132"/>
    </source>
</evidence>
<organism evidence="2 3">
    <name type="scientific">Passalora fulva</name>
    <name type="common">Tomato leaf mold</name>
    <name type="synonym">Cladosporium fulvum</name>
    <dbReference type="NCBI Taxonomy" id="5499"/>
    <lineage>
        <taxon>Eukaryota</taxon>
        <taxon>Fungi</taxon>
        <taxon>Dikarya</taxon>
        <taxon>Ascomycota</taxon>
        <taxon>Pezizomycotina</taxon>
        <taxon>Dothideomycetes</taxon>
        <taxon>Dothideomycetidae</taxon>
        <taxon>Mycosphaerellales</taxon>
        <taxon>Mycosphaerellaceae</taxon>
        <taxon>Fulvia</taxon>
    </lineage>
</organism>
<name>A0A9Q8P565_PASFU</name>
<dbReference type="EMBL" id="CP090164">
    <property type="protein sequence ID" value="UJO13442.1"/>
    <property type="molecule type" value="Genomic_DNA"/>
</dbReference>
<dbReference type="AlphaFoldDB" id="A0A9Q8P565"/>
<feature type="region of interest" description="Disordered" evidence="1">
    <location>
        <begin position="65"/>
        <end position="91"/>
    </location>
</feature>
<dbReference type="KEGG" id="ffu:CLAFUR5_03500"/>
<feature type="compositionally biased region" description="Basic and acidic residues" evidence="1">
    <location>
        <begin position="81"/>
        <end position="91"/>
    </location>
</feature>
<proteinExistence type="predicted"/>
<dbReference type="RefSeq" id="XP_047757808.1">
    <property type="nucleotide sequence ID" value="XM_047902648.1"/>
</dbReference>
<keyword evidence="3" id="KW-1185">Reference proteome</keyword>
<evidence type="ECO:0000256" key="1">
    <source>
        <dbReference type="SAM" id="MobiDB-lite"/>
    </source>
</evidence>
<reference evidence="2" key="1">
    <citation type="submission" date="2021-12" db="EMBL/GenBank/DDBJ databases">
        <authorList>
            <person name="Zaccaron A."/>
            <person name="Stergiopoulos I."/>
        </authorList>
    </citation>
    <scope>NUCLEOTIDE SEQUENCE</scope>
    <source>
        <strain evidence="2">Race5_Kim</strain>
    </source>
</reference>
<protein>
    <submittedName>
        <fullName evidence="2">Uncharacterized protein</fullName>
    </submittedName>
</protein>
<dbReference type="Proteomes" id="UP000756132">
    <property type="component" value="Chromosome 2"/>
</dbReference>
<sequence>MGDIGDMTSPSLATTYQYYEEDKLQDFIDAATTLRRKPSKFEGSLKLRGLQPRVSIADLRKRSGMFGEAKEDTKQQMNLQYDKDGRSMHAE</sequence>
<gene>
    <name evidence="2" type="ORF">CLAFUR5_03500</name>
</gene>